<comment type="subcellular location">
    <subcellularLocation>
        <location evidence="1">Nucleus</location>
    </subcellularLocation>
</comment>
<dbReference type="GO" id="GO:0005634">
    <property type="term" value="C:nucleus"/>
    <property type="evidence" value="ECO:0007669"/>
    <property type="project" value="UniProtKB-SubCell"/>
</dbReference>
<keyword evidence="5" id="KW-0804">Transcription</keyword>
<dbReference type="InterPro" id="IPR044810">
    <property type="entry name" value="WRKY_plant"/>
</dbReference>
<feature type="region of interest" description="Disordered" evidence="7">
    <location>
        <begin position="1"/>
        <end position="85"/>
    </location>
</feature>
<feature type="region of interest" description="Disordered" evidence="7">
    <location>
        <begin position="390"/>
        <end position="421"/>
    </location>
</feature>
<dbReference type="InterPro" id="IPR003657">
    <property type="entry name" value="WRKY_dom"/>
</dbReference>
<dbReference type="PANTHER" id="PTHR31221:SF193">
    <property type="entry name" value="WRKY TRANSCRIPTION FACTOR PROTEIN 1-RELATED"/>
    <property type="match status" value="1"/>
</dbReference>
<keyword evidence="2" id="KW-0677">Repeat</keyword>
<feature type="region of interest" description="Disordered" evidence="7">
    <location>
        <begin position="262"/>
        <end position="295"/>
    </location>
</feature>
<dbReference type="FunFam" id="2.20.25.80:FF:000001">
    <property type="entry name" value="WRKY transcription factor 33"/>
    <property type="match status" value="1"/>
</dbReference>
<keyword evidence="6" id="KW-0539">Nucleus</keyword>
<feature type="compositionally biased region" description="Gly residues" evidence="7">
    <location>
        <begin position="24"/>
        <end position="35"/>
    </location>
</feature>
<dbReference type="Pfam" id="PF03106">
    <property type="entry name" value="WRKY"/>
    <property type="match status" value="2"/>
</dbReference>
<evidence type="ECO:0000256" key="4">
    <source>
        <dbReference type="ARBA" id="ARBA00023125"/>
    </source>
</evidence>
<evidence type="ECO:0000313" key="9">
    <source>
        <dbReference type="EMBL" id="OAY67659.1"/>
    </source>
</evidence>
<dbReference type="EMBL" id="LSRQ01005420">
    <property type="protein sequence ID" value="OAY67659.1"/>
    <property type="molecule type" value="Genomic_DNA"/>
</dbReference>
<proteinExistence type="predicted"/>
<dbReference type="SUPFAM" id="SSF118290">
    <property type="entry name" value="WRKY DNA-binding domain"/>
    <property type="match status" value="2"/>
</dbReference>
<dbReference type="Proteomes" id="UP000092600">
    <property type="component" value="Unassembled WGS sequence"/>
</dbReference>
<protein>
    <submittedName>
        <fullName evidence="9">WRKY transcription factor SUSIBA2</fullName>
    </submittedName>
</protein>
<comment type="caution">
    <text evidence="9">The sequence shown here is derived from an EMBL/GenBank/DDBJ whole genome shotgun (WGS) entry which is preliminary data.</text>
</comment>
<feature type="compositionally biased region" description="Polar residues" evidence="7">
    <location>
        <begin position="262"/>
        <end position="271"/>
    </location>
</feature>
<name>A0A199USC7_ANACO</name>
<evidence type="ECO:0000313" key="10">
    <source>
        <dbReference type="Proteomes" id="UP000092600"/>
    </source>
</evidence>
<feature type="domain" description="WRKY" evidence="8">
    <location>
        <begin position="293"/>
        <end position="357"/>
    </location>
</feature>
<evidence type="ECO:0000256" key="5">
    <source>
        <dbReference type="ARBA" id="ARBA00023163"/>
    </source>
</evidence>
<dbReference type="GO" id="GO:0003700">
    <property type="term" value="F:DNA-binding transcription factor activity"/>
    <property type="evidence" value="ECO:0007669"/>
    <property type="project" value="InterPro"/>
</dbReference>
<gene>
    <name evidence="9" type="ORF">ACMD2_16729</name>
</gene>
<evidence type="ECO:0000256" key="7">
    <source>
        <dbReference type="SAM" id="MobiDB-lite"/>
    </source>
</evidence>
<dbReference type="FunFam" id="2.20.25.80:FF:000006">
    <property type="entry name" value="WRKY transcription factor"/>
    <property type="match status" value="1"/>
</dbReference>
<dbReference type="AlphaFoldDB" id="A0A199USC7"/>
<dbReference type="PROSITE" id="PS50811">
    <property type="entry name" value="WRKY"/>
    <property type="match status" value="2"/>
</dbReference>
<keyword evidence="3" id="KW-0805">Transcription regulation</keyword>
<feature type="region of interest" description="Disordered" evidence="7">
    <location>
        <begin position="564"/>
        <end position="592"/>
    </location>
</feature>
<keyword evidence="4" id="KW-0238">DNA-binding</keyword>
<evidence type="ECO:0000259" key="8">
    <source>
        <dbReference type="PROSITE" id="PS50811"/>
    </source>
</evidence>
<dbReference type="PANTHER" id="PTHR31221">
    <property type="entry name" value="WRKY TRANSCRIPTION FACTOR PROTEIN 1-RELATED"/>
    <property type="match status" value="1"/>
</dbReference>
<reference evidence="9 10" key="1">
    <citation type="journal article" date="2016" name="DNA Res.">
        <title>The draft genome of MD-2 pineapple using hybrid error correction of long reads.</title>
        <authorList>
            <person name="Redwan R.M."/>
            <person name="Saidin A."/>
            <person name="Kumar S.V."/>
        </authorList>
    </citation>
    <scope>NUCLEOTIDE SEQUENCE [LARGE SCALE GENOMIC DNA]</scope>
    <source>
        <strain evidence="10">cv. MD2</strain>
        <tissue evidence="9">Leaf</tissue>
    </source>
</reference>
<evidence type="ECO:0000256" key="3">
    <source>
        <dbReference type="ARBA" id="ARBA00023015"/>
    </source>
</evidence>
<accession>A0A199USC7</accession>
<dbReference type="GO" id="GO:0043565">
    <property type="term" value="F:sequence-specific DNA binding"/>
    <property type="evidence" value="ECO:0007669"/>
    <property type="project" value="InterPro"/>
</dbReference>
<evidence type="ECO:0000256" key="1">
    <source>
        <dbReference type="ARBA" id="ARBA00004123"/>
    </source>
</evidence>
<dbReference type="Gene3D" id="2.20.25.80">
    <property type="entry name" value="WRKY domain"/>
    <property type="match status" value="2"/>
</dbReference>
<sequence length="639" mass="68187">MEESTDAGDLAGGGRAPLPEPRSGGLGAGSGVGGGRARDGRSPPLAGDIAGGGGPPAPEPRSRGLGAGSGGGAPERRGPPLAGARYRSMSPAQLPIPRAPCLTIPPGLSPSALLESPVLLTDPKALSRSLTPIYVLLMVQIIINVRNAIQKIVEPSPTTGTLTMPYIMNRTVQADALSSSRETSINSAYNNGSSGDFEFKPHARSYLHTSVPTLRASGSANANLQEHEPFVQTQIQANNPYNHAVTAHNEAFTTQESTLSIISRTSPTQPVECSEENITELRSDPGGPNPSSVVEKSAEDGYNWRKYGQKHVKGCENPRSYYKCTHPNCPAKKHIERSNDGQITETIYISEHDHPKPQPNRRSAVGALLSSQGVDKPDCLLSAEVNPIGTTELSSGSASEDDVDGGGGRSNTGDEIAADGDLEAKRRKLDAPNFDATAINRPNREPRVVVQTISEVDILDDGYRWRKYGQKVVRGNPNPRSYYKCTFNGCPVRKHVERASHDPRAVITTYEGKHNHDVPASRTNGHGVSASMTTTSVQNPTNNQFTQPEESDTISLDLGVGFSPNHNSPADEAQSLGIDQTPHHQMPSDSSIHASQVSALYRSGSIYGYIEDKNEGFTFKTAPVSHSSNLYSGNSVLDS</sequence>
<dbReference type="SMART" id="SM00774">
    <property type="entry name" value="WRKY"/>
    <property type="match status" value="2"/>
</dbReference>
<dbReference type="InterPro" id="IPR036576">
    <property type="entry name" value="WRKY_dom_sf"/>
</dbReference>
<dbReference type="GO" id="GO:0009737">
    <property type="term" value="P:response to abscisic acid"/>
    <property type="evidence" value="ECO:0007669"/>
    <property type="project" value="UniProtKB-ARBA"/>
</dbReference>
<evidence type="ECO:0000256" key="6">
    <source>
        <dbReference type="ARBA" id="ARBA00023242"/>
    </source>
</evidence>
<evidence type="ECO:0000256" key="2">
    <source>
        <dbReference type="ARBA" id="ARBA00022737"/>
    </source>
</evidence>
<organism evidence="9 10">
    <name type="scientific">Ananas comosus</name>
    <name type="common">Pineapple</name>
    <name type="synonym">Ananas ananas</name>
    <dbReference type="NCBI Taxonomy" id="4615"/>
    <lineage>
        <taxon>Eukaryota</taxon>
        <taxon>Viridiplantae</taxon>
        <taxon>Streptophyta</taxon>
        <taxon>Embryophyta</taxon>
        <taxon>Tracheophyta</taxon>
        <taxon>Spermatophyta</taxon>
        <taxon>Magnoliopsida</taxon>
        <taxon>Liliopsida</taxon>
        <taxon>Poales</taxon>
        <taxon>Bromeliaceae</taxon>
        <taxon>Bromelioideae</taxon>
        <taxon>Ananas</taxon>
    </lineage>
</organism>
<dbReference type="STRING" id="4615.A0A199USC7"/>
<feature type="domain" description="WRKY" evidence="8">
    <location>
        <begin position="454"/>
        <end position="519"/>
    </location>
</feature>